<dbReference type="Pfam" id="PF23598">
    <property type="entry name" value="LRR_14"/>
    <property type="match status" value="1"/>
</dbReference>
<protein>
    <recommendedName>
        <fullName evidence="3">Disease resistance R13L4/SHOC-2-like LRR domain-containing protein</fullName>
    </recommendedName>
</protein>
<dbReference type="InterPro" id="IPR032675">
    <property type="entry name" value="LRR_dom_sf"/>
</dbReference>
<evidence type="ECO:0000259" key="3">
    <source>
        <dbReference type="Pfam" id="PF23598"/>
    </source>
</evidence>
<dbReference type="EMBL" id="BQKI01000010">
    <property type="protein sequence ID" value="GJN03566.1"/>
    <property type="molecule type" value="Genomic_DNA"/>
</dbReference>
<keyword evidence="2" id="KW-0812">Transmembrane</keyword>
<dbReference type="Proteomes" id="UP001054889">
    <property type="component" value="Unassembled WGS sequence"/>
</dbReference>
<evidence type="ECO:0000313" key="4">
    <source>
        <dbReference type="EMBL" id="GJN03566.1"/>
    </source>
</evidence>
<evidence type="ECO:0000313" key="5">
    <source>
        <dbReference type="Proteomes" id="UP001054889"/>
    </source>
</evidence>
<keyword evidence="1" id="KW-0677">Repeat</keyword>
<dbReference type="PANTHER" id="PTHR47186">
    <property type="entry name" value="LEUCINE-RICH REPEAT-CONTAINING PROTEIN 57"/>
    <property type="match status" value="1"/>
</dbReference>
<dbReference type="AlphaFoldDB" id="A0AAV5CZH1"/>
<accession>A0AAV5CZH1</accession>
<reference evidence="4" key="1">
    <citation type="journal article" date="2018" name="DNA Res.">
        <title>Multiple hybrid de novo genome assembly of finger millet, an orphan allotetraploid crop.</title>
        <authorList>
            <person name="Hatakeyama M."/>
            <person name="Aluri S."/>
            <person name="Balachadran M.T."/>
            <person name="Sivarajan S.R."/>
            <person name="Patrignani A."/>
            <person name="Gruter S."/>
            <person name="Poveda L."/>
            <person name="Shimizu-Inatsugi R."/>
            <person name="Baeten J."/>
            <person name="Francoijs K.J."/>
            <person name="Nataraja K.N."/>
            <person name="Reddy Y.A.N."/>
            <person name="Phadnis S."/>
            <person name="Ravikumar R.L."/>
            <person name="Schlapbach R."/>
            <person name="Sreeman S.M."/>
            <person name="Shimizu K.K."/>
        </authorList>
    </citation>
    <scope>NUCLEOTIDE SEQUENCE</scope>
</reference>
<keyword evidence="5" id="KW-1185">Reference proteome</keyword>
<dbReference type="Gene3D" id="3.80.10.10">
    <property type="entry name" value="Ribonuclease Inhibitor"/>
    <property type="match status" value="1"/>
</dbReference>
<sequence>MEATDEVEDTRRGACHDLRRGKVDQYCGALRHKGPIDKDKAVAWLSGEDVPEPDVRLEHAMDLAFRRTNRLLMCTSSSISLSVASLSFFAYLSVVLLSSTSMSRSHDAGCWAGGRRWKHVVRYTMHDLVHDLARSVISDELVVYDAATRKSIANEPKYCRYVLVTNYDSSETFLNILAKKVRAIHFQHSSELDFPRSTFSFAKCLRILDFNECTSVLLPASIGQLKQLRYLSAPKVQNERLPECITELSKLQYLNLNGSSQISALPGSIGKLGLLTYLCLSDCSAISKLPESFGELKKLLHLDLSSSGITELPGNVGNLTNLNHLELSECFDLKALPESLCGLTVRIIDGNFCDGKGAFIRLSVLSMERMEGLEEWNTTYYTEDGVEVYMFPVLDHLQIVDCPRLRLRPCPPAFRECLIEKSDRVITSLEDTQNNSNLASSTKGTRLDWRPVLSQKHHYQRMQESEVSSFVYTETQQTPEATCRLRTKAMV</sequence>
<reference evidence="4" key="2">
    <citation type="submission" date="2021-12" db="EMBL/GenBank/DDBJ databases">
        <title>Resequencing data analysis of finger millet.</title>
        <authorList>
            <person name="Hatakeyama M."/>
            <person name="Aluri S."/>
            <person name="Balachadran M.T."/>
            <person name="Sivarajan S.R."/>
            <person name="Poveda L."/>
            <person name="Shimizu-Inatsugi R."/>
            <person name="Schlapbach R."/>
            <person name="Sreeman S.M."/>
            <person name="Shimizu K.K."/>
        </authorList>
    </citation>
    <scope>NUCLEOTIDE SEQUENCE</scope>
</reference>
<proteinExistence type="predicted"/>
<feature type="domain" description="Disease resistance R13L4/SHOC-2-like LRR" evidence="3">
    <location>
        <begin position="181"/>
        <end position="299"/>
    </location>
</feature>
<keyword evidence="2" id="KW-0472">Membrane</keyword>
<dbReference type="PANTHER" id="PTHR47186:SF3">
    <property type="entry name" value="OS09G0267800 PROTEIN"/>
    <property type="match status" value="1"/>
</dbReference>
<name>A0AAV5CZH1_ELECO</name>
<gene>
    <name evidence="4" type="primary">ga21022</name>
    <name evidence="4" type="ORF">PR202_ga21022</name>
</gene>
<dbReference type="SUPFAM" id="SSF52058">
    <property type="entry name" value="L domain-like"/>
    <property type="match status" value="1"/>
</dbReference>
<evidence type="ECO:0000256" key="2">
    <source>
        <dbReference type="SAM" id="Phobius"/>
    </source>
</evidence>
<keyword evidence="2" id="KW-1133">Transmembrane helix</keyword>
<evidence type="ECO:0000256" key="1">
    <source>
        <dbReference type="ARBA" id="ARBA00022737"/>
    </source>
</evidence>
<organism evidence="4 5">
    <name type="scientific">Eleusine coracana subsp. coracana</name>
    <dbReference type="NCBI Taxonomy" id="191504"/>
    <lineage>
        <taxon>Eukaryota</taxon>
        <taxon>Viridiplantae</taxon>
        <taxon>Streptophyta</taxon>
        <taxon>Embryophyta</taxon>
        <taxon>Tracheophyta</taxon>
        <taxon>Spermatophyta</taxon>
        <taxon>Magnoliopsida</taxon>
        <taxon>Liliopsida</taxon>
        <taxon>Poales</taxon>
        <taxon>Poaceae</taxon>
        <taxon>PACMAD clade</taxon>
        <taxon>Chloridoideae</taxon>
        <taxon>Cynodonteae</taxon>
        <taxon>Eleusininae</taxon>
        <taxon>Eleusine</taxon>
    </lineage>
</organism>
<dbReference type="InterPro" id="IPR055414">
    <property type="entry name" value="LRR_R13L4/SHOC2-like"/>
</dbReference>
<comment type="caution">
    <text evidence="4">The sequence shown here is derived from an EMBL/GenBank/DDBJ whole genome shotgun (WGS) entry which is preliminary data.</text>
</comment>
<feature type="transmembrane region" description="Helical" evidence="2">
    <location>
        <begin position="71"/>
        <end position="97"/>
    </location>
</feature>